<keyword evidence="9 11" id="KW-0472">Membrane</keyword>
<dbReference type="FunFam" id="1.20.1280.290:FF:000001">
    <property type="entry name" value="Bidirectional sugar transporter SWEET"/>
    <property type="match status" value="1"/>
</dbReference>
<evidence type="ECO:0000256" key="8">
    <source>
        <dbReference type="ARBA" id="ARBA00022989"/>
    </source>
</evidence>
<feature type="transmembrane region" description="Helical" evidence="11">
    <location>
        <begin position="195"/>
        <end position="216"/>
    </location>
</feature>
<dbReference type="AlphaFoldDB" id="A0A2I0WKH7"/>
<dbReference type="Proteomes" id="UP000233837">
    <property type="component" value="Unassembled WGS sequence"/>
</dbReference>
<comment type="function">
    <text evidence="10">Mediates both low-affinity uptake and efflux of sugar across the plasma membrane.</text>
</comment>
<reference evidence="12 13" key="2">
    <citation type="journal article" date="2017" name="Nature">
        <title>The Apostasia genome and the evolution of orchids.</title>
        <authorList>
            <person name="Zhang G.Q."/>
            <person name="Liu K.W."/>
            <person name="Li Z."/>
            <person name="Lohaus R."/>
            <person name="Hsiao Y.Y."/>
            <person name="Niu S.C."/>
            <person name="Wang J.Y."/>
            <person name="Lin Y.C."/>
            <person name="Xu Q."/>
            <person name="Chen L.J."/>
            <person name="Yoshida K."/>
            <person name="Fujiwara S."/>
            <person name="Wang Z.W."/>
            <person name="Zhang Y.Q."/>
            <person name="Mitsuda N."/>
            <person name="Wang M."/>
            <person name="Liu G.H."/>
            <person name="Pecoraro L."/>
            <person name="Huang H.X."/>
            <person name="Xiao X.J."/>
            <person name="Lin M."/>
            <person name="Wu X.Y."/>
            <person name="Wu W.L."/>
            <person name="Chen Y.Y."/>
            <person name="Chang S.B."/>
            <person name="Sakamoto S."/>
            <person name="Ohme-Takagi M."/>
            <person name="Yagi M."/>
            <person name="Zeng S.J."/>
            <person name="Shen C.Y."/>
            <person name="Yeh C.M."/>
            <person name="Luo Y.B."/>
            <person name="Tsai W.C."/>
            <person name="Van de Peer Y."/>
            <person name="Liu Z.J."/>
        </authorList>
    </citation>
    <scope>NUCLEOTIDE SEQUENCE [LARGE SCALE GENOMIC DNA]</scope>
    <source>
        <tissue evidence="12">The whole plant</tissue>
    </source>
</reference>
<evidence type="ECO:0000256" key="3">
    <source>
        <dbReference type="ARBA" id="ARBA00022448"/>
    </source>
</evidence>
<comment type="function">
    <text evidence="11">Mediates both low-affinity uptake and efflux of sugar across the membrane.</text>
</comment>
<dbReference type="GO" id="GO:0051119">
    <property type="term" value="F:sugar transmembrane transporter activity"/>
    <property type="evidence" value="ECO:0007669"/>
    <property type="project" value="InterPro"/>
</dbReference>
<keyword evidence="5 11" id="KW-0762">Sugar transport</keyword>
<evidence type="ECO:0000256" key="10">
    <source>
        <dbReference type="ARBA" id="ARBA00037238"/>
    </source>
</evidence>
<feature type="transmembrane region" description="Helical" evidence="11">
    <location>
        <begin position="109"/>
        <end position="130"/>
    </location>
</feature>
<dbReference type="OrthoDB" id="409725at2759"/>
<keyword evidence="13" id="KW-1185">Reference proteome</keyword>
<evidence type="ECO:0000256" key="7">
    <source>
        <dbReference type="ARBA" id="ARBA00022737"/>
    </source>
</evidence>
<feature type="transmembrane region" description="Helical" evidence="11">
    <location>
        <begin position="136"/>
        <end position="160"/>
    </location>
</feature>
<evidence type="ECO:0000256" key="11">
    <source>
        <dbReference type="RuleBase" id="RU910715"/>
    </source>
</evidence>
<evidence type="ECO:0000256" key="9">
    <source>
        <dbReference type="ARBA" id="ARBA00023136"/>
    </source>
</evidence>
<comment type="subcellular location">
    <subcellularLocation>
        <location evidence="1 11">Cell membrane</location>
        <topology evidence="1 11">Multi-pass membrane protein</topology>
    </subcellularLocation>
</comment>
<dbReference type="Pfam" id="PF03083">
    <property type="entry name" value="MtN3_slv"/>
    <property type="match status" value="2"/>
</dbReference>
<accession>A0A2I0WKH7</accession>
<evidence type="ECO:0000256" key="1">
    <source>
        <dbReference type="ARBA" id="ARBA00004651"/>
    </source>
</evidence>
<evidence type="ECO:0000256" key="2">
    <source>
        <dbReference type="ARBA" id="ARBA00007809"/>
    </source>
</evidence>
<dbReference type="InterPro" id="IPR004316">
    <property type="entry name" value="SWEET_rpt"/>
</dbReference>
<keyword evidence="7" id="KW-0677">Repeat</keyword>
<protein>
    <recommendedName>
        <fullName evidence="11">Bidirectional sugar transporter SWEET</fullName>
    </recommendedName>
</protein>
<dbReference type="EMBL" id="KZ502554">
    <property type="protein sequence ID" value="PKU76163.1"/>
    <property type="molecule type" value="Genomic_DNA"/>
</dbReference>
<comment type="similarity">
    <text evidence="2 11">Belongs to the SWEET sugar transporter family.</text>
</comment>
<evidence type="ECO:0000313" key="13">
    <source>
        <dbReference type="Proteomes" id="UP000233837"/>
    </source>
</evidence>
<feature type="transmembrane region" description="Helical" evidence="11">
    <location>
        <begin position="50"/>
        <end position="67"/>
    </location>
</feature>
<dbReference type="InterPro" id="IPR047664">
    <property type="entry name" value="SWEET"/>
</dbReference>
<dbReference type="PANTHER" id="PTHR10791:SF37">
    <property type="entry name" value="OS09G0508250 PROTEIN"/>
    <property type="match status" value="1"/>
</dbReference>
<evidence type="ECO:0000256" key="6">
    <source>
        <dbReference type="ARBA" id="ARBA00022692"/>
    </source>
</evidence>
<reference evidence="12 13" key="1">
    <citation type="journal article" date="2016" name="Sci. Rep.">
        <title>The Dendrobium catenatum Lindl. genome sequence provides insights into polysaccharide synthase, floral development and adaptive evolution.</title>
        <authorList>
            <person name="Zhang G.Q."/>
            <person name="Xu Q."/>
            <person name="Bian C."/>
            <person name="Tsai W.C."/>
            <person name="Yeh C.M."/>
            <person name="Liu K.W."/>
            <person name="Yoshida K."/>
            <person name="Zhang L.S."/>
            <person name="Chang S.B."/>
            <person name="Chen F."/>
            <person name="Shi Y."/>
            <person name="Su Y.Y."/>
            <person name="Zhang Y.Q."/>
            <person name="Chen L.J."/>
            <person name="Yin Y."/>
            <person name="Lin M."/>
            <person name="Huang H."/>
            <person name="Deng H."/>
            <person name="Wang Z.W."/>
            <person name="Zhu S.L."/>
            <person name="Zhao X."/>
            <person name="Deng C."/>
            <person name="Niu S.C."/>
            <person name="Huang J."/>
            <person name="Wang M."/>
            <person name="Liu G.H."/>
            <person name="Yang H.J."/>
            <person name="Xiao X.J."/>
            <person name="Hsiao Y.Y."/>
            <person name="Wu W.L."/>
            <person name="Chen Y.Y."/>
            <person name="Mitsuda N."/>
            <person name="Ohme-Takagi M."/>
            <person name="Luo Y.B."/>
            <person name="Van de Peer Y."/>
            <person name="Liu Z.J."/>
        </authorList>
    </citation>
    <scope>NUCLEOTIDE SEQUENCE [LARGE SCALE GENOMIC DNA]</scope>
    <source>
        <tissue evidence="12">The whole plant</tissue>
    </source>
</reference>
<feature type="transmembrane region" description="Helical" evidence="11">
    <location>
        <begin position="167"/>
        <end position="189"/>
    </location>
</feature>
<keyword evidence="3 11" id="KW-0813">Transport</keyword>
<evidence type="ECO:0000313" key="12">
    <source>
        <dbReference type="EMBL" id="PKU76163.1"/>
    </source>
</evidence>
<organism evidence="12 13">
    <name type="scientific">Dendrobium catenatum</name>
    <dbReference type="NCBI Taxonomy" id="906689"/>
    <lineage>
        <taxon>Eukaryota</taxon>
        <taxon>Viridiplantae</taxon>
        <taxon>Streptophyta</taxon>
        <taxon>Embryophyta</taxon>
        <taxon>Tracheophyta</taxon>
        <taxon>Spermatophyta</taxon>
        <taxon>Magnoliopsida</taxon>
        <taxon>Liliopsida</taxon>
        <taxon>Asparagales</taxon>
        <taxon>Orchidaceae</taxon>
        <taxon>Epidendroideae</taxon>
        <taxon>Malaxideae</taxon>
        <taxon>Dendrobiinae</taxon>
        <taxon>Dendrobium</taxon>
    </lineage>
</organism>
<keyword evidence="4" id="KW-1003">Cell membrane</keyword>
<evidence type="ECO:0000256" key="4">
    <source>
        <dbReference type="ARBA" id="ARBA00022475"/>
    </source>
</evidence>
<dbReference type="FunFam" id="1.20.1280.290:FF:000003">
    <property type="entry name" value="Bidirectional sugar transporter SWEET"/>
    <property type="match status" value="1"/>
</dbReference>
<dbReference type="PANTHER" id="PTHR10791">
    <property type="entry name" value="RAG1-ACTIVATING PROTEIN 1"/>
    <property type="match status" value="1"/>
</dbReference>
<feature type="transmembrane region" description="Helical" evidence="11">
    <location>
        <begin position="73"/>
        <end position="97"/>
    </location>
</feature>
<dbReference type="SMR" id="A0A2I0WKH7"/>
<dbReference type="GO" id="GO:0005886">
    <property type="term" value="C:plasma membrane"/>
    <property type="evidence" value="ECO:0007669"/>
    <property type="project" value="UniProtKB-SubCell"/>
</dbReference>
<keyword evidence="6 11" id="KW-0812">Transmembrane</keyword>
<evidence type="ECO:0000256" key="5">
    <source>
        <dbReference type="ARBA" id="ARBA00022597"/>
    </source>
</evidence>
<sequence length="266" mass="29938">MAAGGISLDHPWAFAFGILGNIISFMVYLSPLPTFYRVYKKKSTEGFQSVPYVVALFSAMLWIYYAFIKTNTYLLITINSFGCVIETIYIIIFLTYAPKKVKIHTSKMILILNVGLFSSIVLCTLLLFKGSDRLQVLGWICVGFSVCVFAAPLSIIRLVIRTKSVEFMPFSLSFFLTLSAVVWFSFGLFSKDIYVALPNVLGFTFGAVQMVLYIFYKDAKVSQSLVDKEKISEKVSDEYNIEEGKVEKIVNGGHDNLKDDKEMSPV</sequence>
<feature type="transmembrane region" description="Helical" evidence="11">
    <location>
        <begin position="12"/>
        <end position="29"/>
    </location>
</feature>
<keyword evidence="8 11" id="KW-1133">Transmembrane helix</keyword>
<dbReference type="Gene3D" id="1.20.1280.290">
    <property type="match status" value="2"/>
</dbReference>
<name>A0A2I0WKH7_9ASPA</name>
<proteinExistence type="inferred from homology"/>
<gene>
    <name evidence="12" type="primary">SWEET14</name>
    <name evidence="12" type="ORF">MA16_Dca017576</name>
</gene>